<keyword evidence="1" id="KW-1133">Transmembrane helix</keyword>
<evidence type="ECO:0000256" key="1">
    <source>
        <dbReference type="SAM" id="Phobius"/>
    </source>
</evidence>
<name>A0A7G6YAV1_9MICO</name>
<feature type="transmembrane region" description="Helical" evidence="1">
    <location>
        <begin position="68"/>
        <end position="86"/>
    </location>
</feature>
<accession>A0A7G6YAV1</accession>
<keyword evidence="1" id="KW-0812">Transmembrane</keyword>
<protein>
    <submittedName>
        <fullName evidence="2">Uncharacterized protein</fullName>
    </submittedName>
</protein>
<feature type="transmembrane region" description="Helical" evidence="1">
    <location>
        <begin position="158"/>
        <end position="178"/>
    </location>
</feature>
<dbReference type="AlphaFoldDB" id="A0A7G6YAV1"/>
<feature type="transmembrane region" description="Helical" evidence="1">
    <location>
        <begin position="40"/>
        <end position="62"/>
    </location>
</feature>
<dbReference type="Proteomes" id="UP000515511">
    <property type="component" value="Chromosome"/>
</dbReference>
<feature type="transmembrane region" description="Helical" evidence="1">
    <location>
        <begin position="126"/>
        <end position="152"/>
    </location>
</feature>
<evidence type="ECO:0000313" key="3">
    <source>
        <dbReference type="Proteomes" id="UP000515511"/>
    </source>
</evidence>
<feature type="transmembrane region" description="Helical" evidence="1">
    <location>
        <begin position="6"/>
        <end position="28"/>
    </location>
</feature>
<dbReference type="EMBL" id="CP043641">
    <property type="protein sequence ID" value="QNE35616.1"/>
    <property type="molecule type" value="Genomic_DNA"/>
</dbReference>
<keyword evidence="1" id="KW-0472">Membrane</keyword>
<proteinExistence type="predicted"/>
<gene>
    <name evidence="2" type="ORF">F1C12_11080</name>
</gene>
<feature type="transmembrane region" description="Helical" evidence="1">
    <location>
        <begin position="190"/>
        <end position="207"/>
    </location>
</feature>
<evidence type="ECO:0000313" key="2">
    <source>
        <dbReference type="EMBL" id="QNE35616.1"/>
    </source>
</evidence>
<organism evidence="2 3">
    <name type="scientific">Leifsonia shinshuensis</name>
    <dbReference type="NCBI Taxonomy" id="150026"/>
    <lineage>
        <taxon>Bacteria</taxon>
        <taxon>Bacillati</taxon>
        <taxon>Actinomycetota</taxon>
        <taxon>Actinomycetes</taxon>
        <taxon>Micrococcales</taxon>
        <taxon>Microbacteriaceae</taxon>
        <taxon>Leifsonia</taxon>
    </lineage>
</organism>
<reference evidence="3" key="1">
    <citation type="submission" date="2019-09" db="EMBL/GenBank/DDBJ databases">
        <title>Antimicrobial potential of Antarctic Bacteria.</title>
        <authorList>
            <person name="Benaud N."/>
            <person name="Edwards R.J."/>
            <person name="Ferrari B.C."/>
        </authorList>
    </citation>
    <scope>NUCLEOTIDE SEQUENCE [LARGE SCALE GENOMIC DNA]</scope>
    <source>
        <strain evidence="3">INR9</strain>
    </source>
</reference>
<dbReference type="KEGG" id="lse:F1C12_11080"/>
<feature type="transmembrane region" description="Helical" evidence="1">
    <location>
        <begin position="227"/>
        <end position="247"/>
    </location>
</feature>
<sequence length="267" mass="28711">MSSAVWGLAISVFVAAIVEMVEALTIVLAMGMTRSWKSTIWGIVAALVALTAFTAVTGYALATWLPRSSLQLVVGTLLLIFGLQWLRKGILRAAGRKGLHDEAAIFEKKSKEAAAAENRTFLGLDWFSFIISMKGVFLEGVEVVFIVITFGLNAHNMPVAIIAAVAAVVVVLILAVVIHAPLTKVPENTLKFGVGMLLTTFGTFWAIEGLGAVTPSGQSLEWPMADFILIPILAFWILLSIVLVRILKVEPSPIVRQVASATAREEV</sequence>
<dbReference type="RefSeq" id="WP_185275086.1">
    <property type="nucleotide sequence ID" value="NZ_CP043641.1"/>
</dbReference>